<proteinExistence type="predicted"/>
<organism evidence="1 2">
    <name type="scientific">Cetraspora pellucida</name>
    <dbReference type="NCBI Taxonomy" id="1433469"/>
    <lineage>
        <taxon>Eukaryota</taxon>
        <taxon>Fungi</taxon>
        <taxon>Fungi incertae sedis</taxon>
        <taxon>Mucoromycota</taxon>
        <taxon>Glomeromycotina</taxon>
        <taxon>Glomeromycetes</taxon>
        <taxon>Diversisporales</taxon>
        <taxon>Gigasporaceae</taxon>
        <taxon>Cetraspora</taxon>
    </lineage>
</organism>
<accession>A0ACA9N731</accession>
<sequence length="50" mass="5304">MPLNPELEQHEIELAADLKDGKCCIFTGAGVSSAIIHLDPILSEANANTI</sequence>
<name>A0ACA9N731_9GLOM</name>
<evidence type="ECO:0000313" key="2">
    <source>
        <dbReference type="Proteomes" id="UP000789366"/>
    </source>
</evidence>
<dbReference type="Proteomes" id="UP000789366">
    <property type="component" value="Unassembled WGS sequence"/>
</dbReference>
<feature type="non-terminal residue" evidence="1">
    <location>
        <position position="50"/>
    </location>
</feature>
<dbReference type="EMBL" id="CAJVPW010012089">
    <property type="protein sequence ID" value="CAG8632056.1"/>
    <property type="molecule type" value="Genomic_DNA"/>
</dbReference>
<gene>
    <name evidence="1" type="ORF">SPELUC_LOCUS8259</name>
</gene>
<reference evidence="1" key="1">
    <citation type="submission" date="2021-06" db="EMBL/GenBank/DDBJ databases">
        <authorList>
            <person name="Kallberg Y."/>
            <person name="Tangrot J."/>
            <person name="Rosling A."/>
        </authorList>
    </citation>
    <scope>NUCLEOTIDE SEQUENCE</scope>
    <source>
        <strain evidence="1">28 12/20/2015</strain>
    </source>
</reference>
<protein>
    <submittedName>
        <fullName evidence="1">6139_t:CDS:1</fullName>
    </submittedName>
</protein>
<evidence type="ECO:0000313" key="1">
    <source>
        <dbReference type="EMBL" id="CAG8632056.1"/>
    </source>
</evidence>
<keyword evidence="2" id="KW-1185">Reference proteome</keyword>
<comment type="caution">
    <text evidence="1">The sequence shown here is derived from an EMBL/GenBank/DDBJ whole genome shotgun (WGS) entry which is preliminary data.</text>
</comment>